<dbReference type="Pfam" id="PF00296">
    <property type="entry name" value="Bac_luciferase"/>
    <property type="match status" value="1"/>
</dbReference>
<gene>
    <name evidence="7" type="ORF">GCM10022222_01280</name>
</gene>
<keyword evidence="2" id="KW-0285">Flavoprotein</keyword>
<dbReference type="SUPFAM" id="SSF51679">
    <property type="entry name" value="Bacterial luciferase-like"/>
    <property type="match status" value="1"/>
</dbReference>
<keyword evidence="4" id="KW-0503">Monooxygenase</keyword>
<dbReference type="Proteomes" id="UP001500689">
    <property type="component" value="Unassembled WGS sequence"/>
</dbReference>
<dbReference type="PANTHER" id="PTHR30137:SF16">
    <property type="entry name" value="BLL0895 PROTEIN"/>
    <property type="match status" value="1"/>
</dbReference>
<dbReference type="InterPro" id="IPR036661">
    <property type="entry name" value="Luciferase-like_sf"/>
</dbReference>
<reference evidence="8" key="1">
    <citation type="journal article" date="2019" name="Int. J. Syst. Evol. Microbiol.">
        <title>The Global Catalogue of Microorganisms (GCM) 10K type strain sequencing project: providing services to taxonomists for standard genome sequencing and annotation.</title>
        <authorList>
            <consortium name="The Broad Institute Genomics Platform"/>
            <consortium name="The Broad Institute Genome Sequencing Center for Infectious Disease"/>
            <person name="Wu L."/>
            <person name="Ma J."/>
        </authorList>
    </citation>
    <scope>NUCLEOTIDE SEQUENCE [LARGE SCALE GENOMIC DNA]</scope>
    <source>
        <strain evidence="8">JCM 16898</strain>
    </source>
</reference>
<comment type="caution">
    <text evidence="7">The sequence shown here is derived from an EMBL/GenBank/DDBJ whole genome shotgun (WGS) entry which is preliminary data.</text>
</comment>
<dbReference type="InterPro" id="IPR011251">
    <property type="entry name" value="Luciferase-like_dom"/>
</dbReference>
<feature type="domain" description="Luciferase-like" evidence="6">
    <location>
        <begin position="11"/>
        <end position="307"/>
    </location>
</feature>
<comment type="similarity">
    <text evidence="1">Belongs to the bacterial luciferase oxidoreductase family.</text>
</comment>
<evidence type="ECO:0000313" key="8">
    <source>
        <dbReference type="Proteomes" id="UP001500689"/>
    </source>
</evidence>
<dbReference type="InterPro" id="IPR050766">
    <property type="entry name" value="Bact_Lucif_Oxidored"/>
</dbReference>
<feature type="compositionally biased region" description="Low complexity" evidence="5">
    <location>
        <begin position="366"/>
        <end position="380"/>
    </location>
</feature>
<feature type="region of interest" description="Disordered" evidence="5">
    <location>
        <begin position="366"/>
        <end position="391"/>
    </location>
</feature>
<evidence type="ECO:0000259" key="6">
    <source>
        <dbReference type="Pfam" id="PF00296"/>
    </source>
</evidence>
<dbReference type="RefSeq" id="WP_344854226.1">
    <property type="nucleotide sequence ID" value="NZ_BAAAZN010000001.1"/>
</dbReference>
<protein>
    <submittedName>
        <fullName evidence="7">LLM class flavin-dependent oxidoreductase</fullName>
    </submittedName>
</protein>
<dbReference type="EMBL" id="BAAAZN010000001">
    <property type="protein sequence ID" value="GAA3523082.1"/>
    <property type="molecule type" value="Genomic_DNA"/>
</dbReference>
<name>A0ABP6UWL6_9PSEU</name>
<organism evidence="7 8">
    <name type="scientific">Amycolatopsis ultiminotia</name>
    <dbReference type="NCBI Taxonomy" id="543629"/>
    <lineage>
        <taxon>Bacteria</taxon>
        <taxon>Bacillati</taxon>
        <taxon>Actinomycetota</taxon>
        <taxon>Actinomycetes</taxon>
        <taxon>Pseudonocardiales</taxon>
        <taxon>Pseudonocardiaceae</taxon>
        <taxon>Amycolatopsis</taxon>
    </lineage>
</organism>
<evidence type="ECO:0000256" key="5">
    <source>
        <dbReference type="SAM" id="MobiDB-lite"/>
    </source>
</evidence>
<feature type="compositionally biased region" description="Basic and acidic residues" evidence="5">
    <location>
        <begin position="381"/>
        <end position="391"/>
    </location>
</feature>
<evidence type="ECO:0000256" key="2">
    <source>
        <dbReference type="ARBA" id="ARBA00022630"/>
    </source>
</evidence>
<evidence type="ECO:0000313" key="7">
    <source>
        <dbReference type="EMBL" id="GAA3523082.1"/>
    </source>
</evidence>
<evidence type="ECO:0000256" key="3">
    <source>
        <dbReference type="ARBA" id="ARBA00023002"/>
    </source>
</evidence>
<dbReference type="Gene3D" id="3.20.20.30">
    <property type="entry name" value="Luciferase-like domain"/>
    <property type="match status" value="1"/>
</dbReference>
<keyword evidence="3" id="KW-0560">Oxidoreductase</keyword>
<sequence>MAATIANERVKFGVFIPPQNVVGLNPTLAINRAVELAEHLDRLGFDEIWFGEHHSGGAELVASPELMIAAAAQRTSHIKLGTGVISLPYHHPFQVAERIVQLTHLTRGRVLFGAGPGQLPTDAKMFGIDTTHLRPRMEESIDVILRLLAGETVTVKSEWFTLQDASLQLAPYGDLEVSVVGTVSPSGPKLAGRHGLGLLSLAATDPTGNDQLPVHWQIVQEEAGRTGHTVDRDQWRLMGPIHVADSVEKASADCEHGLRWHYEYLSHITPSAISAPATTAELAKLLNDTGRGVIGTPEMAIAQIERLIDRSGGFGTYLFQGFDIANWGDTLRGFELFAERVIPHFNGSLRPVRSSYEHVLAETEANRSSTAAARTAAQEQWQKERGAAQAR</sequence>
<evidence type="ECO:0000256" key="1">
    <source>
        <dbReference type="ARBA" id="ARBA00010426"/>
    </source>
</evidence>
<accession>A0ABP6UWL6</accession>
<keyword evidence="8" id="KW-1185">Reference proteome</keyword>
<proteinExistence type="inferred from homology"/>
<dbReference type="PANTHER" id="PTHR30137">
    <property type="entry name" value="LUCIFERASE-LIKE MONOOXYGENASE"/>
    <property type="match status" value="1"/>
</dbReference>
<evidence type="ECO:0000256" key="4">
    <source>
        <dbReference type="ARBA" id="ARBA00023033"/>
    </source>
</evidence>